<keyword evidence="2 3" id="KW-0040">ANK repeat</keyword>
<gene>
    <name evidence="4" type="ORF">BS50DRAFT_632353</name>
</gene>
<evidence type="ECO:0000313" key="5">
    <source>
        <dbReference type="Proteomes" id="UP000240883"/>
    </source>
</evidence>
<keyword evidence="1" id="KW-0677">Repeat</keyword>
<dbReference type="STRING" id="1448308.A0A2T2NYH9"/>
<dbReference type="Proteomes" id="UP000240883">
    <property type="component" value="Unassembled WGS sequence"/>
</dbReference>
<dbReference type="EMBL" id="KZ678132">
    <property type="protein sequence ID" value="PSN70473.1"/>
    <property type="molecule type" value="Genomic_DNA"/>
</dbReference>
<evidence type="ECO:0000256" key="1">
    <source>
        <dbReference type="ARBA" id="ARBA00022737"/>
    </source>
</evidence>
<dbReference type="AlphaFoldDB" id="A0A2T2NYH9"/>
<name>A0A2T2NYH9_CORCC</name>
<proteinExistence type="predicted"/>
<dbReference type="PANTHER" id="PTHR24198:SF165">
    <property type="entry name" value="ANKYRIN REPEAT-CONTAINING PROTEIN-RELATED"/>
    <property type="match status" value="1"/>
</dbReference>
<dbReference type="PROSITE" id="PS50088">
    <property type="entry name" value="ANK_REPEAT"/>
    <property type="match status" value="3"/>
</dbReference>
<dbReference type="PROSITE" id="PS50297">
    <property type="entry name" value="ANK_REP_REGION"/>
    <property type="match status" value="2"/>
</dbReference>
<reference evidence="4 5" key="1">
    <citation type="journal article" date="2018" name="Front. Microbiol.">
        <title>Genome-Wide Analysis of Corynespora cassiicola Leaf Fall Disease Putative Effectors.</title>
        <authorList>
            <person name="Lopez D."/>
            <person name="Ribeiro S."/>
            <person name="Label P."/>
            <person name="Fumanal B."/>
            <person name="Venisse J.S."/>
            <person name="Kohler A."/>
            <person name="de Oliveira R.R."/>
            <person name="Labutti K."/>
            <person name="Lipzen A."/>
            <person name="Lail K."/>
            <person name="Bauer D."/>
            <person name="Ohm R.A."/>
            <person name="Barry K.W."/>
            <person name="Spatafora J."/>
            <person name="Grigoriev I.V."/>
            <person name="Martin F.M."/>
            <person name="Pujade-Renaud V."/>
        </authorList>
    </citation>
    <scope>NUCLEOTIDE SEQUENCE [LARGE SCALE GENOMIC DNA]</scope>
    <source>
        <strain evidence="4 5">Philippines</strain>
    </source>
</reference>
<dbReference type="Pfam" id="PF12796">
    <property type="entry name" value="Ank_2"/>
    <property type="match status" value="1"/>
</dbReference>
<dbReference type="SUPFAM" id="SSF48403">
    <property type="entry name" value="Ankyrin repeat"/>
    <property type="match status" value="1"/>
</dbReference>
<evidence type="ECO:0000313" key="4">
    <source>
        <dbReference type="EMBL" id="PSN70473.1"/>
    </source>
</evidence>
<dbReference type="InterPro" id="IPR036770">
    <property type="entry name" value="Ankyrin_rpt-contain_sf"/>
</dbReference>
<dbReference type="SMART" id="SM00248">
    <property type="entry name" value="ANK"/>
    <property type="match status" value="5"/>
</dbReference>
<protein>
    <submittedName>
        <fullName evidence="4">Ankyrin</fullName>
    </submittedName>
</protein>
<dbReference type="Gene3D" id="1.25.40.20">
    <property type="entry name" value="Ankyrin repeat-containing domain"/>
    <property type="match status" value="1"/>
</dbReference>
<evidence type="ECO:0000256" key="2">
    <source>
        <dbReference type="ARBA" id="ARBA00023043"/>
    </source>
</evidence>
<sequence length="433" mass="48180">MPRPDDPHILDVVELLLQHGAVKHIDGYHRHNAPISNAAAAGAPKLVKLLLAYGTDADGGDRELRSSFQYPLLTALRKWHNKEIVSALLGHGCNPNAAYSDGRTALHLCASNFDHPSDMIELLLSQGSRVNTPAADGSTPLHDAARANNLCAMKALLDNGSFVDALDEQRRSPVMVAAELENFQAIQMLREHGTAIKGIDWEIACSSPDKVKILRHPAIRMPRNDKDVFEVYWMLLTCSTKSGGRPLTRAIIVRILEFACYWPCQTWSRDDLIEYDQDQTALGVPYILTGPLQLGNRHSIREVAFITRSHDQGSSNHSELQGTYEGSYTWFEVAIQKADGSWHDFGTDDPRIIINVHGSNQVKEHCAEYGHCWPKMQCQWLDTLEQGDRIAVLAKARFLGWVNFVHSVRIELLTACIVKSPRDSLVNAVALQG</sequence>
<feature type="repeat" description="ANK" evidence="3">
    <location>
        <begin position="30"/>
        <end position="62"/>
    </location>
</feature>
<evidence type="ECO:0000256" key="3">
    <source>
        <dbReference type="PROSITE-ProRule" id="PRU00023"/>
    </source>
</evidence>
<keyword evidence="5" id="KW-1185">Reference proteome</keyword>
<dbReference type="PANTHER" id="PTHR24198">
    <property type="entry name" value="ANKYRIN REPEAT AND PROTEIN KINASE DOMAIN-CONTAINING PROTEIN"/>
    <property type="match status" value="1"/>
</dbReference>
<dbReference type="OrthoDB" id="426293at2759"/>
<dbReference type="InterPro" id="IPR002110">
    <property type="entry name" value="Ankyrin_rpt"/>
</dbReference>
<feature type="repeat" description="ANK" evidence="3">
    <location>
        <begin position="101"/>
        <end position="135"/>
    </location>
</feature>
<dbReference type="Pfam" id="PF00023">
    <property type="entry name" value="Ank"/>
    <property type="match status" value="1"/>
</dbReference>
<organism evidence="4 5">
    <name type="scientific">Corynespora cassiicola Philippines</name>
    <dbReference type="NCBI Taxonomy" id="1448308"/>
    <lineage>
        <taxon>Eukaryota</taxon>
        <taxon>Fungi</taxon>
        <taxon>Dikarya</taxon>
        <taxon>Ascomycota</taxon>
        <taxon>Pezizomycotina</taxon>
        <taxon>Dothideomycetes</taxon>
        <taxon>Pleosporomycetidae</taxon>
        <taxon>Pleosporales</taxon>
        <taxon>Corynesporascaceae</taxon>
        <taxon>Corynespora</taxon>
    </lineage>
</organism>
<feature type="repeat" description="ANK" evidence="3">
    <location>
        <begin position="136"/>
        <end position="168"/>
    </location>
</feature>
<accession>A0A2T2NYH9</accession>